<feature type="domain" description="Oxo-4-hydroxy-4-carboxy-5-ureidoimidazoline decarboxylase" evidence="7">
    <location>
        <begin position="19"/>
        <end position="77"/>
    </location>
</feature>
<evidence type="ECO:0000256" key="2">
    <source>
        <dbReference type="ARBA" id="ARBA00004754"/>
    </source>
</evidence>
<comment type="catalytic activity">
    <reaction evidence="1">
        <text>5-hydroxy-2-oxo-4-ureido-2,5-dihydro-1H-imidazole-5-carboxylate + H(+) = (S)-allantoin + CO2</text>
        <dbReference type="Rhea" id="RHEA:26301"/>
        <dbReference type="ChEBI" id="CHEBI:15378"/>
        <dbReference type="ChEBI" id="CHEBI:15678"/>
        <dbReference type="ChEBI" id="CHEBI:16526"/>
        <dbReference type="ChEBI" id="CHEBI:58639"/>
        <dbReference type="EC" id="4.1.1.97"/>
    </reaction>
</comment>
<proteinExistence type="predicted"/>
<evidence type="ECO:0000313" key="8">
    <source>
        <dbReference type="EMBL" id="MDF2257876.1"/>
    </source>
</evidence>
<dbReference type="PANTHER" id="PTHR43466">
    <property type="entry name" value="2-OXO-4-HYDROXY-4-CARBOXY-5-UREIDOIMIDAZOLINE DECARBOXYLASE-RELATED"/>
    <property type="match status" value="1"/>
</dbReference>
<name>A0ABT5Z226_9ACTN</name>
<evidence type="ECO:0000256" key="3">
    <source>
        <dbReference type="ARBA" id="ARBA00012257"/>
    </source>
</evidence>
<dbReference type="GO" id="GO:0051997">
    <property type="term" value="F:2-oxo-4-hydroxy-4-carboxy-5-ureidoimidazoline decarboxylase activity"/>
    <property type="evidence" value="ECO:0007669"/>
    <property type="project" value="UniProtKB-EC"/>
</dbReference>
<evidence type="ECO:0000256" key="4">
    <source>
        <dbReference type="ARBA" id="ARBA00022631"/>
    </source>
</evidence>
<keyword evidence="6 8" id="KW-0456">Lyase</keyword>
<protein>
    <recommendedName>
        <fullName evidence="3">2-oxo-4-hydroxy-4-carboxy-5-ureidoimidazoline decarboxylase</fullName>
        <ecNumber evidence="3">4.1.1.97</ecNumber>
    </recommendedName>
</protein>
<dbReference type="Gene3D" id="1.10.3330.10">
    <property type="entry name" value="Oxo-4-hydroxy-4-carboxy-5-ureidoimidazoline decarboxylase"/>
    <property type="match status" value="2"/>
</dbReference>
<dbReference type="SUPFAM" id="SSF158694">
    <property type="entry name" value="UraD-Like"/>
    <property type="match status" value="1"/>
</dbReference>
<dbReference type="Pfam" id="PF09349">
    <property type="entry name" value="OHCU_decarbox"/>
    <property type="match status" value="2"/>
</dbReference>
<dbReference type="InterPro" id="IPR018020">
    <property type="entry name" value="OHCU_decarboxylase"/>
</dbReference>
<dbReference type="PANTHER" id="PTHR43466:SF1">
    <property type="entry name" value="2-OXO-4-HYDROXY-4-CARBOXY-5-UREIDOIMIDAZOLINE DECARBOXYLASE-RELATED"/>
    <property type="match status" value="1"/>
</dbReference>
<gene>
    <name evidence="8" type="ORF">P2L57_19800</name>
</gene>
<dbReference type="EMBL" id="JARHTQ010000012">
    <property type="protein sequence ID" value="MDF2257876.1"/>
    <property type="molecule type" value="Genomic_DNA"/>
</dbReference>
<comment type="pathway">
    <text evidence="2">Purine metabolism; urate degradation; (S)-allantoin from urate: step 3/3.</text>
</comment>
<keyword evidence="5" id="KW-0210">Decarboxylase</keyword>
<reference evidence="8 9" key="1">
    <citation type="submission" date="2023-03" db="EMBL/GenBank/DDBJ databases">
        <title>Draft genome sequence of type strain Streptomyces ferralitis JCM 14344.</title>
        <authorList>
            <person name="Klaysubun C."/>
            <person name="Duangmal K."/>
        </authorList>
    </citation>
    <scope>NUCLEOTIDE SEQUENCE [LARGE SCALE GENOMIC DNA]</scope>
    <source>
        <strain evidence="8 9">JCM 14344</strain>
    </source>
</reference>
<dbReference type="EC" id="4.1.1.97" evidence="3"/>
<keyword evidence="4" id="KW-0659">Purine metabolism</keyword>
<evidence type="ECO:0000256" key="5">
    <source>
        <dbReference type="ARBA" id="ARBA00022793"/>
    </source>
</evidence>
<dbReference type="NCBIfam" id="NF010372">
    <property type="entry name" value="PRK13798.1"/>
    <property type="match status" value="1"/>
</dbReference>
<accession>A0ABT5Z226</accession>
<dbReference type="InterPro" id="IPR036778">
    <property type="entry name" value="OHCU_decarboxylase_sf"/>
</dbReference>
<organism evidence="8 9">
    <name type="scientific">Streptantibioticus ferralitis</name>
    <dbReference type="NCBI Taxonomy" id="236510"/>
    <lineage>
        <taxon>Bacteria</taxon>
        <taxon>Bacillati</taxon>
        <taxon>Actinomycetota</taxon>
        <taxon>Actinomycetes</taxon>
        <taxon>Kitasatosporales</taxon>
        <taxon>Streptomycetaceae</taxon>
        <taxon>Streptantibioticus</taxon>
    </lineage>
</organism>
<sequence length="176" mass="18495">MPRQNRGLGSTVTGLAALNHAATAAAETALLTCCGCRQWARRMAAHRPYPDLGALLAAADQAAYDLAAGDLAEALACEEPLPLPQGGGLAAHTALRVGLAEYQRRFGHAFVICLDAVHPDEHLDHVLAGLRLRLGNTPEEERAVAADELRALARGRLAQLARPCPPVGPHPGGPHH</sequence>
<comment type="caution">
    <text evidence="8">The sequence shown here is derived from an EMBL/GenBank/DDBJ whole genome shotgun (WGS) entry which is preliminary data.</text>
</comment>
<feature type="domain" description="Oxo-4-hydroxy-4-carboxy-5-ureidoimidazoline decarboxylase" evidence="7">
    <location>
        <begin position="92"/>
        <end position="158"/>
    </location>
</feature>
<evidence type="ECO:0000313" key="9">
    <source>
        <dbReference type="Proteomes" id="UP001220022"/>
    </source>
</evidence>
<dbReference type="Proteomes" id="UP001220022">
    <property type="component" value="Unassembled WGS sequence"/>
</dbReference>
<evidence type="ECO:0000256" key="1">
    <source>
        <dbReference type="ARBA" id="ARBA00001163"/>
    </source>
</evidence>
<evidence type="ECO:0000256" key="6">
    <source>
        <dbReference type="ARBA" id="ARBA00023239"/>
    </source>
</evidence>
<evidence type="ECO:0000259" key="7">
    <source>
        <dbReference type="Pfam" id="PF09349"/>
    </source>
</evidence>
<keyword evidence="9" id="KW-1185">Reference proteome</keyword>